<dbReference type="Gene3D" id="2.60.40.10">
    <property type="entry name" value="Immunoglobulins"/>
    <property type="match status" value="7"/>
</dbReference>
<dbReference type="PANTHER" id="PTHR26391">
    <property type="entry name" value="INACTIVE TYROSINE-PROTEIN KINASE 7"/>
    <property type="match status" value="1"/>
</dbReference>
<keyword evidence="2" id="KW-0472">Membrane</keyword>
<dbReference type="Proteomes" id="UP000887568">
    <property type="component" value="Unplaced"/>
</dbReference>
<dbReference type="InterPro" id="IPR036116">
    <property type="entry name" value="FN3_sf"/>
</dbReference>
<dbReference type="PANTHER" id="PTHR26391:SF18">
    <property type="entry name" value="PROTEIN KINASE RECEPTOR TIE-1, PUTATIVE-RELATED"/>
    <property type="match status" value="1"/>
</dbReference>
<keyword evidence="5" id="KW-1185">Reference proteome</keyword>
<dbReference type="CDD" id="cd00063">
    <property type="entry name" value="FN3"/>
    <property type="match status" value="7"/>
</dbReference>
<dbReference type="SUPFAM" id="SSF49265">
    <property type="entry name" value="Fibronectin type III"/>
    <property type="match status" value="4"/>
</dbReference>
<dbReference type="EnsemblMetazoa" id="XM_038212425.1">
    <property type="protein sequence ID" value="XP_038068353.1"/>
    <property type="gene ID" value="LOC119737809"/>
</dbReference>
<evidence type="ECO:0000313" key="4">
    <source>
        <dbReference type="EnsemblMetazoa" id="XP_038068353.1"/>
    </source>
</evidence>
<reference evidence="4" key="1">
    <citation type="submission" date="2022-11" db="UniProtKB">
        <authorList>
            <consortium name="EnsemblMetazoa"/>
        </authorList>
    </citation>
    <scope>IDENTIFICATION</scope>
</reference>
<feature type="domain" description="Fibronectin type-III" evidence="3">
    <location>
        <begin position="655"/>
        <end position="750"/>
    </location>
</feature>
<feature type="domain" description="Fibronectin type-III" evidence="3">
    <location>
        <begin position="257"/>
        <end position="354"/>
    </location>
</feature>
<keyword evidence="2" id="KW-1133">Transmembrane helix</keyword>
<evidence type="ECO:0000313" key="5">
    <source>
        <dbReference type="Proteomes" id="UP000887568"/>
    </source>
</evidence>
<dbReference type="InterPro" id="IPR013783">
    <property type="entry name" value="Ig-like_fold"/>
</dbReference>
<feature type="domain" description="Fibronectin type-III" evidence="3">
    <location>
        <begin position="154"/>
        <end position="255"/>
    </location>
</feature>
<dbReference type="PROSITE" id="PS50853">
    <property type="entry name" value="FN3"/>
    <property type="match status" value="5"/>
</dbReference>
<accession>A0A914AXD3</accession>
<protein>
    <recommendedName>
        <fullName evidence="3">Fibronectin type-III domain-containing protein</fullName>
    </recommendedName>
</protein>
<sequence length="890" mass="96887">MFEGKLDNMAGIMDVRLQIAWQLLLFLGQCKEKCLAFEGGRSTFAGDGTTVSSILATHETVPSVALEFNSSEPAPDSIKFTWNTIPYDSTDGNIWYQAQLTHSGREIGWKTVITESVTFDGLLPCSLYTLQVWPHIRVERGPPMLVQQRTNTIVPDAVKGLSFTVFRYGQLNVKWKASTNPDNSCRATDFLVTYELTNLEQCQEMQGNIKTRSTSRTAISIQGLKAYSTYNVTVTPRNEAGLGQSRSKQTQTGRTVPVATPVNITSVATANSLSFGWDPVPCGRRGGPLTGYSYRFGKSGSGRPMTSRDAGSDSATFLSLPACTSYWFKVRAYSSAIWNFGPWTDETQADTQMIVPDPVEGLTLTPLGHDRLVVRWSASSNTNNNCHATDYHVTYELINLEQCHETLDHNVSTINVSVTTMTINGLHAYSSYNVTVTPRNEAGYGPVLYQTVQTGERKPTGTPILGESTASSDNITFTWSQVPCGGRGSATTMYRYKFMKRGNTIAIEKDDTTAMSVTFRGLSPCTSYAFVVRAFNSKGHGPWTDESYQDTAEIHSLNLEPSTDEIKVSWTTAGNEDNPCPPVTSYRVSYQLLNLEQCQQMTDPALIHAAVVDGSDIDLTSMHTYSTYIVQVAPANNAGAKYMKSKTVTTEEGVPLAAPKLDNVFWSNRSVRMFWHPIPCGKRGGDITGYAYELRDASGSIIQTADTTAESVEVDGLSQGGSYSFRMRAFTRVGPGPWKEVDFDIPTVDTGARETSGSGVAGPAFIGVGLALGIIFSAAVAVLVAFARHFRIRCLQTMRPDGTTSPNTGGPDNADAIYFDINDDVELKKMSATPSRESATGASTVPSGKSTTRVSAPRASTKRSTTKATKKTKMADGQSGARHYENTVIP</sequence>
<organism evidence="4 5">
    <name type="scientific">Patiria miniata</name>
    <name type="common">Bat star</name>
    <name type="synonym">Asterina miniata</name>
    <dbReference type="NCBI Taxonomy" id="46514"/>
    <lineage>
        <taxon>Eukaryota</taxon>
        <taxon>Metazoa</taxon>
        <taxon>Echinodermata</taxon>
        <taxon>Eleutherozoa</taxon>
        <taxon>Asterozoa</taxon>
        <taxon>Asteroidea</taxon>
        <taxon>Valvatacea</taxon>
        <taxon>Valvatida</taxon>
        <taxon>Asterinidae</taxon>
        <taxon>Patiria</taxon>
    </lineage>
</organism>
<proteinExistence type="predicted"/>
<evidence type="ECO:0000256" key="2">
    <source>
        <dbReference type="SAM" id="Phobius"/>
    </source>
</evidence>
<evidence type="ECO:0000259" key="3">
    <source>
        <dbReference type="PROSITE" id="PS50853"/>
    </source>
</evidence>
<name>A0A914AXD3_PATMI</name>
<feature type="compositionally biased region" description="Basic residues" evidence="1">
    <location>
        <begin position="860"/>
        <end position="872"/>
    </location>
</feature>
<dbReference type="AlphaFoldDB" id="A0A914AXD3"/>
<dbReference type="OMA" id="WPHIRVE"/>
<feature type="region of interest" description="Disordered" evidence="1">
    <location>
        <begin position="831"/>
        <end position="890"/>
    </location>
</feature>
<dbReference type="RefSeq" id="XP_038068353.1">
    <property type="nucleotide sequence ID" value="XM_038212425.1"/>
</dbReference>
<feature type="domain" description="Fibronectin type-III" evidence="3">
    <location>
        <begin position="358"/>
        <end position="457"/>
    </location>
</feature>
<feature type="compositionally biased region" description="Polar residues" evidence="1">
    <location>
        <begin position="832"/>
        <end position="854"/>
    </location>
</feature>
<dbReference type="Pfam" id="PF00041">
    <property type="entry name" value="fn3"/>
    <property type="match status" value="4"/>
</dbReference>
<dbReference type="SMART" id="SM00060">
    <property type="entry name" value="FN3"/>
    <property type="match status" value="7"/>
</dbReference>
<dbReference type="OrthoDB" id="5969272at2759"/>
<evidence type="ECO:0000256" key="1">
    <source>
        <dbReference type="SAM" id="MobiDB-lite"/>
    </source>
</evidence>
<dbReference type="GeneID" id="119737809"/>
<keyword evidence="2" id="KW-0812">Transmembrane</keyword>
<feature type="domain" description="Fibronectin type-III" evidence="3">
    <location>
        <begin position="459"/>
        <end position="554"/>
    </location>
</feature>
<dbReference type="InterPro" id="IPR003961">
    <property type="entry name" value="FN3_dom"/>
</dbReference>
<feature type="transmembrane region" description="Helical" evidence="2">
    <location>
        <begin position="764"/>
        <end position="786"/>
    </location>
</feature>